<reference evidence="9 10" key="1">
    <citation type="journal article" date="2015" name="Nature">
        <title>rRNA introns, odd ribosomes, and small enigmatic genomes across a large radiation of phyla.</title>
        <authorList>
            <person name="Brown C.T."/>
            <person name="Hug L.A."/>
            <person name="Thomas B.C."/>
            <person name="Sharon I."/>
            <person name="Castelle C.J."/>
            <person name="Singh A."/>
            <person name="Wilkins M.J."/>
            <person name="Williams K.H."/>
            <person name="Banfield J.F."/>
        </authorList>
    </citation>
    <scope>NUCLEOTIDE SEQUENCE [LARGE SCALE GENOMIC DNA]</scope>
</reference>
<dbReference type="GO" id="GO:0006527">
    <property type="term" value="P:L-arginine catabolic process"/>
    <property type="evidence" value="ECO:0007669"/>
    <property type="project" value="InterPro"/>
</dbReference>
<dbReference type="Proteomes" id="UP000034810">
    <property type="component" value="Unassembled WGS sequence"/>
</dbReference>
<keyword evidence="5" id="KW-0210">Decarboxylase</keyword>
<dbReference type="Pfam" id="PF01862">
    <property type="entry name" value="PvlArgDC"/>
    <property type="match status" value="1"/>
</dbReference>
<dbReference type="InterPro" id="IPR016105">
    <property type="entry name" value="Pyr-dep_his/arg-deCO2ase_sand"/>
</dbReference>
<comment type="similarity">
    <text evidence="2">Belongs to the pyruvoyl-dependent arginine decarboxylase family.</text>
</comment>
<name>A0A0G1CAE8_9BACT</name>
<organism evidence="9 10">
    <name type="scientific">Candidatus Wolfebacteria bacterium GW2011_GWC1_43_10</name>
    <dbReference type="NCBI Taxonomy" id="1619011"/>
    <lineage>
        <taxon>Bacteria</taxon>
        <taxon>Candidatus Wolfeibacteriota</taxon>
    </lineage>
</organism>
<comment type="caution">
    <text evidence="9">The sequence shown here is derived from an EMBL/GenBank/DDBJ whole genome shotgun (WGS) entry which is preliminary data.</text>
</comment>
<dbReference type="PIRSF" id="PIRSF005216">
    <property type="entry name" value="Pyruvoyl-dep_arg_deCO2ase"/>
    <property type="match status" value="1"/>
</dbReference>
<dbReference type="EMBL" id="LCFA01000010">
    <property type="protein sequence ID" value="KKS82414.1"/>
    <property type="molecule type" value="Genomic_DNA"/>
</dbReference>
<dbReference type="NCBIfam" id="TIGR00286">
    <property type="entry name" value="pyruvoyl-dependent arginine decarboxylase"/>
    <property type="match status" value="1"/>
</dbReference>
<dbReference type="SFLD" id="SFLDS00055">
    <property type="entry name" value="Pyruvoyl-Dependent_Histidine/A"/>
    <property type="match status" value="1"/>
</dbReference>
<keyword evidence="6" id="KW-0456">Lyase</keyword>
<dbReference type="PANTHER" id="PTHR40438">
    <property type="entry name" value="PYRUVOYL-DEPENDENT ARGININE DECARBOXYLASE"/>
    <property type="match status" value="1"/>
</dbReference>
<sequence>MNSTKWSFCIELRSRCSHTMDHLVPSKMFFTKGVGHHKEHLQSFEMALRDAGIAEFNLVTVSSIFPPNCKRVSREEGRKLLSLGQVVFVVMARNATNEPNRLVSASIGLAQPSDPNQYGYLSEHHPFGETEQKTGEYAEDLAATMLASTLGLEFDPNTAWDEREQVYKSSGKIVKTTNITQSAEGHKEGLWTSVIAAAVFVFEQ</sequence>
<evidence type="ECO:0000256" key="5">
    <source>
        <dbReference type="ARBA" id="ARBA00022793"/>
    </source>
</evidence>
<accession>A0A0G1CAE8</accession>
<dbReference type="AlphaFoldDB" id="A0A0G1CAE8"/>
<dbReference type="InterPro" id="IPR002724">
    <property type="entry name" value="Pyruvoyl-dep_arg_deCO2ase"/>
</dbReference>
<evidence type="ECO:0000256" key="1">
    <source>
        <dbReference type="ARBA" id="ARBA00001928"/>
    </source>
</evidence>
<comment type="catalytic activity">
    <reaction evidence="8">
        <text>L-arginine + H(+) = agmatine + CO2</text>
        <dbReference type="Rhea" id="RHEA:17641"/>
        <dbReference type="ChEBI" id="CHEBI:15378"/>
        <dbReference type="ChEBI" id="CHEBI:16526"/>
        <dbReference type="ChEBI" id="CHEBI:32682"/>
        <dbReference type="ChEBI" id="CHEBI:58145"/>
        <dbReference type="EC" id="4.1.1.19"/>
    </reaction>
</comment>
<dbReference type="EC" id="4.1.1.19" evidence="3"/>
<dbReference type="Gene3D" id="3.50.20.10">
    <property type="entry name" value="Pyruvoyl-Dependent Histidine Decarboxylase, subunit B"/>
    <property type="match status" value="1"/>
</dbReference>
<dbReference type="PANTHER" id="PTHR40438:SF1">
    <property type="entry name" value="PYRUVOYL-DEPENDENT ARGININE DECARBOXYLASE"/>
    <property type="match status" value="1"/>
</dbReference>
<evidence type="ECO:0000256" key="7">
    <source>
        <dbReference type="ARBA" id="ARBA00023317"/>
    </source>
</evidence>
<evidence type="ECO:0000256" key="4">
    <source>
        <dbReference type="ARBA" id="ARBA00014727"/>
    </source>
</evidence>
<dbReference type="PATRIC" id="fig|1619011.3.peg.445"/>
<protein>
    <recommendedName>
        <fullName evidence="4">Pyruvoyl-dependent arginine decarboxylase AaxB</fullName>
        <ecNumber evidence="3">4.1.1.19</ecNumber>
    </recommendedName>
</protein>
<evidence type="ECO:0000256" key="3">
    <source>
        <dbReference type="ARBA" id="ARBA00012426"/>
    </source>
</evidence>
<dbReference type="SUPFAM" id="SSF56271">
    <property type="entry name" value="Pyruvoyl-dependent histidine and arginine decarboxylases"/>
    <property type="match status" value="1"/>
</dbReference>
<dbReference type="HAMAP" id="MF_01404">
    <property type="entry name" value="PvlArgDC"/>
    <property type="match status" value="1"/>
</dbReference>
<dbReference type="InterPro" id="IPR016104">
    <property type="entry name" value="Pyr-dep_his/arg-deCO2ase"/>
</dbReference>
<dbReference type="GO" id="GO:0008792">
    <property type="term" value="F:arginine decarboxylase activity"/>
    <property type="evidence" value="ECO:0007669"/>
    <property type="project" value="UniProtKB-EC"/>
</dbReference>
<proteinExistence type="inferred from homology"/>
<keyword evidence="7" id="KW-0670">Pyruvate</keyword>
<evidence type="ECO:0000313" key="9">
    <source>
        <dbReference type="EMBL" id="KKS82414.1"/>
    </source>
</evidence>
<dbReference type="SFLD" id="SFLDG01170">
    <property type="entry name" value="Pyruvoyl-dependent_arginine_de"/>
    <property type="match status" value="1"/>
</dbReference>
<gene>
    <name evidence="9" type="ORF">UV58_C0010G0034</name>
</gene>
<evidence type="ECO:0000256" key="6">
    <source>
        <dbReference type="ARBA" id="ARBA00023239"/>
    </source>
</evidence>
<evidence type="ECO:0000256" key="8">
    <source>
        <dbReference type="ARBA" id="ARBA00049309"/>
    </source>
</evidence>
<dbReference type="NCBIfam" id="NF009064">
    <property type="entry name" value="PRK12398.1"/>
    <property type="match status" value="1"/>
</dbReference>
<comment type="cofactor">
    <cofactor evidence="1">
        <name>pyruvate</name>
        <dbReference type="ChEBI" id="CHEBI:15361"/>
    </cofactor>
</comment>
<evidence type="ECO:0000256" key="2">
    <source>
        <dbReference type="ARBA" id="ARBA00008611"/>
    </source>
</evidence>
<evidence type="ECO:0000313" key="10">
    <source>
        <dbReference type="Proteomes" id="UP000034810"/>
    </source>
</evidence>